<dbReference type="EMBL" id="JAHBCL010000001">
    <property type="protein sequence ID" value="MBS7525265.1"/>
    <property type="molecule type" value="Genomic_DNA"/>
</dbReference>
<organism evidence="1 2">
    <name type="scientific">Fusibacter paucivorans</name>
    <dbReference type="NCBI Taxonomy" id="76009"/>
    <lineage>
        <taxon>Bacteria</taxon>
        <taxon>Bacillati</taxon>
        <taxon>Bacillota</taxon>
        <taxon>Clostridia</taxon>
        <taxon>Eubacteriales</taxon>
        <taxon>Eubacteriales Family XII. Incertae Sedis</taxon>
        <taxon>Fusibacter</taxon>
    </lineage>
</organism>
<evidence type="ECO:0000313" key="1">
    <source>
        <dbReference type="EMBL" id="MBS7525265.1"/>
    </source>
</evidence>
<sequence length="799" mass="91915">MADYHLLYHQSKGYFEIHFFNKYMLGNRIKARIGKYEATPQKVKQLEGTNEYGSYTEYRILYQSPANEKRQFTGIVRMYSDFIIFEILNHYKIKGKNKKSIFEHPYIAFPNFEGDIWADDCAMLSYKRQVPFNYPLMWQGRVVQPMRDGKHSPLMVTNGQFETIVLSPLNHLLHGTVSINSFPPEIKCGLPRAVKMIEKDTEYQTVLVLGRGVNRTLARWGDILRVRHRTSVIPKDADVLLTHLSYWTNAGASYWYHTHRKTSYEATLTALRAHHDRIGIAFGSYQLDSWWYQKEGDHYTAGIVDWAPKESTLSKNFNAMLPFFQKYKRLKLFDEARISHVQSILRTPLGCHFKQLANDSIYVEARPGDFVLDTFAVPKTRAASKKLFLEIFAHPKWRLSFVIHDWLQYMNDHHRAFRDLAISEGYFSGLDEACRTIESSDNATGHLTLQLCMTQPHMTLNSVAMQSVTTIRSTSDSASFFIEGTNRWWWHLYASPFIHALGKYPFYDNRLSGSSHMHPFSSYAKFEFIWLGLSCGPIGLGDKIGSENIELIRRVALSDGEIVKPDVPCQPLDKCFLYNPRLLQNDRGVAVYSYSELSYAGVPYAGVHPDASKKDLRDLERNGYSIYYLLLFNVHPFGRKATLEVAVNEMMTAAATIATVATEASTTTETMTYYVYDYFKRCGYLTDAETSMTYIMARRKFFYQIIAPVVADAAVIGDVSMHVAGSRQLISDVIINESRVIFKCFRAKHPRDSHIVVYLRECPREVALNGMRIAFEWQDGLLRIVIHAAFDSAEIMILR</sequence>
<accession>A0ABS5PJG0</accession>
<gene>
    <name evidence="1" type="ORF">KHM83_01095</name>
</gene>
<dbReference type="Proteomes" id="UP000746471">
    <property type="component" value="Unassembled WGS sequence"/>
</dbReference>
<evidence type="ECO:0000313" key="2">
    <source>
        <dbReference type="Proteomes" id="UP000746471"/>
    </source>
</evidence>
<dbReference type="RefSeq" id="WP_213235047.1">
    <property type="nucleotide sequence ID" value="NZ_JAHBCL010000001.1"/>
</dbReference>
<proteinExistence type="predicted"/>
<name>A0ABS5PJG0_9FIRM</name>
<comment type="caution">
    <text evidence="1">The sequence shown here is derived from an EMBL/GenBank/DDBJ whole genome shotgun (WGS) entry which is preliminary data.</text>
</comment>
<keyword evidence="2" id="KW-1185">Reference proteome</keyword>
<reference evidence="1 2" key="1">
    <citation type="submission" date="2021-05" db="EMBL/GenBank/DDBJ databases">
        <title>Fusibacter ferrireducens sp. nov., an anaerobic, sulfur- and Fe-reducing bacterium isolated from the mangrove sediment.</title>
        <authorList>
            <person name="Qiu D."/>
        </authorList>
    </citation>
    <scope>NUCLEOTIDE SEQUENCE [LARGE SCALE GENOMIC DNA]</scope>
    <source>
        <strain evidence="1 2">DSM 12116</strain>
    </source>
</reference>
<protein>
    <submittedName>
        <fullName evidence="1">Uncharacterized protein</fullName>
    </submittedName>
</protein>